<accession>A0A133ZW28</accession>
<gene>
    <name evidence="1" type="ORF">HMPREF1866_00866</name>
</gene>
<dbReference type="STRING" id="467210.HMPREF1866_00866"/>
<evidence type="ECO:0000313" key="2">
    <source>
        <dbReference type="Proteomes" id="UP000070394"/>
    </source>
</evidence>
<dbReference type="InterPro" id="IPR029058">
    <property type="entry name" value="AB_hydrolase_fold"/>
</dbReference>
<dbReference type="AlphaFoldDB" id="A0A133ZW28"/>
<dbReference type="EMBL" id="LSDA01000027">
    <property type="protein sequence ID" value="KXB59635.1"/>
    <property type="molecule type" value="Genomic_DNA"/>
</dbReference>
<dbReference type="Pfam" id="PF11187">
    <property type="entry name" value="Mbeg1-like"/>
    <property type="match status" value="1"/>
</dbReference>
<evidence type="ECO:0000313" key="1">
    <source>
        <dbReference type="EMBL" id="KXB59635.1"/>
    </source>
</evidence>
<comment type="caution">
    <text evidence="1">The sequence shown here is derived from an EMBL/GenBank/DDBJ whole genome shotgun (WGS) entry which is preliminary data.</text>
</comment>
<organism evidence="1 2">
    <name type="scientific">Lachnoanaerobaculum saburreum</name>
    <dbReference type="NCBI Taxonomy" id="467210"/>
    <lineage>
        <taxon>Bacteria</taxon>
        <taxon>Bacillati</taxon>
        <taxon>Bacillota</taxon>
        <taxon>Clostridia</taxon>
        <taxon>Lachnospirales</taxon>
        <taxon>Lachnospiraceae</taxon>
        <taxon>Lachnoanaerobaculum</taxon>
    </lineage>
</organism>
<name>A0A133ZW28_9FIRM</name>
<proteinExistence type="predicted"/>
<reference evidence="2" key="1">
    <citation type="submission" date="2016-01" db="EMBL/GenBank/DDBJ databases">
        <authorList>
            <person name="Mitreva M."/>
            <person name="Pepin K.H."/>
            <person name="Mihindukulasuriya K.A."/>
            <person name="Fulton R."/>
            <person name="Fronick C."/>
            <person name="O'Laughlin M."/>
            <person name="Miner T."/>
            <person name="Herter B."/>
            <person name="Rosa B.A."/>
            <person name="Cordes M."/>
            <person name="Tomlinson C."/>
            <person name="Wollam A."/>
            <person name="Palsikar V.B."/>
            <person name="Mardis E.R."/>
            <person name="Wilson R.K."/>
        </authorList>
    </citation>
    <scope>NUCLEOTIDE SEQUENCE [LARGE SCALE GENOMIC DNA]</scope>
    <source>
        <strain evidence="2">DNF00896</strain>
    </source>
</reference>
<protein>
    <recommendedName>
        <fullName evidence="3">DUF2974 domain-containing protein</fullName>
    </recommendedName>
</protein>
<dbReference type="SUPFAM" id="SSF53474">
    <property type="entry name" value="alpha/beta-Hydrolases"/>
    <property type="match status" value="1"/>
</dbReference>
<dbReference type="Proteomes" id="UP000070394">
    <property type="component" value="Unassembled WGS sequence"/>
</dbReference>
<dbReference type="InterPro" id="IPR024499">
    <property type="entry name" value="Mbeg1-like"/>
</dbReference>
<dbReference type="PATRIC" id="fig|467210.3.peg.854"/>
<evidence type="ECO:0008006" key="3">
    <source>
        <dbReference type="Google" id="ProtNLM"/>
    </source>
</evidence>
<keyword evidence="2" id="KW-1185">Reference proteome</keyword>
<sequence>MIKEENINMELLDYLKWRNDISLSVSPFNDIDNVILSYISYMNFDELFSDNEGIYDIEEVLKTFCEKYSLDEIKDKGQFTERSPLLLEQMVVGERFRETRIGYYREIFDKEKIKQFSAVTFFLPDKTNYIAFRGTDSTITGWKEDFMMSCMSETEGTKEALDYLNDVSKLIKGDFMLGGHSKGGNFAMYAAAFCNDEIKKRITKIYNNDGPGFREEIINTEEYKQIVNKIYSIVPQTSIIGQLLSNEGEQKVVKSSAKGIFQHDAMTWEVMRDEFVESKLDDMSNFINVSLGTWLEKTDDETRESLVSTVFALIEETEAKTFKEFGGNLLKNVGIIIKSLAKLPKEKRDELISAFSGVLQAGGEAVIDNISISKNKG</sequence>